<dbReference type="Proteomes" id="UP000182769">
    <property type="component" value="Unassembled WGS sequence"/>
</dbReference>
<feature type="transmembrane region" description="Helical" evidence="1">
    <location>
        <begin position="6"/>
        <end position="30"/>
    </location>
</feature>
<feature type="transmembrane region" description="Helical" evidence="1">
    <location>
        <begin position="130"/>
        <end position="152"/>
    </location>
</feature>
<keyword evidence="1" id="KW-1133">Transmembrane helix</keyword>
<proteinExistence type="predicted"/>
<protein>
    <submittedName>
        <fullName evidence="3">Sulfite exporter TauE/SafE</fullName>
    </submittedName>
</protein>
<sequence>MISIFFSGFLIGLAGAGHCLGMCGGLASMLSVGQSSSAFNIVAYNLGRILSYGLFTLLLASTLQFGLSEYYSAFMLPLRTFAGILLVFMGLYLCGLSRLILRVESIGRYLWRFIQPTAKSFLPIKNPAQALGAGLVWGWLPCGLVYSTVLWATSLGSISLSMVAIFGFAMGTLPTMLLAGFFAKQLKNLWQQFHLKWLFGFLIIIYGLYSIPYFKNLLSNIG</sequence>
<reference evidence="4" key="1">
    <citation type="submission" date="2015-08" db="EMBL/GenBank/DDBJ databases">
        <authorList>
            <person name="Varghese N."/>
        </authorList>
    </citation>
    <scope>NUCLEOTIDE SEQUENCE [LARGE SCALE GENOMIC DNA]</scope>
    <source>
        <strain evidence="4">JCM 18476</strain>
    </source>
</reference>
<dbReference type="PANTHER" id="PTHR42208">
    <property type="entry name" value="HEAVY METAL TRANSPORTER-RELATED"/>
    <property type="match status" value="1"/>
</dbReference>
<evidence type="ECO:0000256" key="1">
    <source>
        <dbReference type="SAM" id="Phobius"/>
    </source>
</evidence>
<organism evidence="3 4">
    <name type="scientific">Marinomonas fungiae</name>
    <dbReference type="NCBI Taxonomy" id="1137284"/>
    <lineage>
        <taxon>Bacteria</taxon>
        <taxon>Pseudomonadati</taxon>
        <taxon>Pseudomonadota</taxon>
        <taxon>Gammaproteobacteria</taxon>
        <taxon>Oceanospirillales</taxon>
        <taxon>Oceanospirillaceae</taxon>
        <taxon>Marinomonas</taxon>
    </lineage>
</organism>
<dbReference type="OrthoDB" id="9798690at2"/>
<name>A0A0K6ILN3_9GAMM</name>
<keyword evidence="1" id="KW-0472">Membrane</keyword>
<dbReference type="Pfam" id="PF13386">
    <property type="entry name" value="DsbD_2"/>
    <property type="match status" value="1"/>
</dbReference>
<evidence type="ECO:0000313" key="4">
    <source>
        <dbReference type="Proteomes" id="UP000182769"/>
    </source>
</evidence>
<keyword evidence="4" id="KW-1185">Reference proteome</keyword>
<dbReference type="STRING" id="1137284.GCA_001418205_01860"/>
<keyword evidence="1" id="KW-0812">Transmembrane</keyword>
<feature type="domain" description="Urease accessory protein UreH-like transmembrane" evidence="2">
    <location>
        <begin position="8"/>
        <end position="209"/>
    </location>
</feature>
<dbReference type="RefSeq" id="WP_055462961.1">
    <property type="nucleotide sequence ID" value="NZ_CYHG01000005.1"/>
</dbReference>
<dbReference type="EMBL" id="CYHG01000005">
    <property type="protein sequence ID" value="CUB04001.1"/>
    <property type="molecule type" value="Genomic_DNA"/>
</dbReference>
<evidence type="ECO:0000313" key="3">
    <source>
        <dbReference type="EMBL" id="CUB04001.1"/>
    </source>
</evidence>
<evidence type="ECO:0000259" key="2">
    <source>
        <dbReference type="Pfam" id="PF13386"/>
    </source>
</evidence>
<feature type="transmembrane region" description="Helical" evidence="1">
    <location>
        <begin position="158"/>
        <end position="183"/>
    </location>
</feature>
<feature type="transmembrane region" description="Helical" evidence="1">
    <location>
        <begin position="81"/>
        <end position="101"/>
    </location>
</feature>
<dbReference type="PANTHER" id="PTHR42208:SF1">
    <property type="entry name" value="HEAVY METAL TRANSPORTER"/>
    <property type="match status" value="1"/>
</dbReference>
<gene>
    <name evidence="3" type="ORF">Ga0061065_10593</name>
</gene>
<dbReference type="AlphaFoldDB" id="A0A0K6ILN3"/>
<feature type="transmembrane region" description="Helical" evidence="1">
    <location>
        <begin position="42"/>
        <end position="61"/>
    </location>
</feature>
<accession>A0A0K6ILN3</accession>
<dbReference type="InterPro" id="IPR039447">
    <property type="entry name" value="UreH-like_TM_dom"/>
</dbReference>
<feature type="transmembrane region" description="Helical" evidence="1">
    <location>
        <begin position="195"/>
        <end position="214"/>
    </location>
</feature>